<dbReference type="InterPro" id="IPR036598">
    <property type="entry name" value="GOLD_dom_sf"/>
</dbReference>
<gene>
    <name evidence="4" type="ORF">TM35_000172360</name>
</gene>
<dbReference type="Pfam" id="PF00650">
    <property type="entry name" value="CRAL_TRIO"/>
    <property type="match status" value="1"/>
</dbReference>
<feature type="compositionally biased region" description="Low complexity" evidence="1">
    <location>
        <begin position="59"/>
        <end position="95"/>
    </location>
</feature>
<keyword evidence="5" id="KW-1185">Reference proteome</keyword>
<dbReference type="CDD" id="cd00170">
    <property type="entry name" value="SEC14"/>
    <property type="match status" value="1"/>
</dbReference>
<dbReference type="Gene3D" id="2.60.120.680">
    <property type="entry name" value="GOLD domain"/>
    <property type="match status" value="1"/>
</dbReference>
<dbReference type="PROSITE" id="PS50866">
    <property type="entry name" value="GOLD"/>
    <property type="match status" value="1"/>
</dbReference>
<comment type="caution">
    <text evidence="4">The sequence shown here is derived from an EMBL/GenBank/DDBJ whole genome shotgun (WGS) entry which is preliminary data.</text>
</comment>
<dbReference type="InterPro" id="IPR051064">
    <property type="entry name" value="SEC14/CRAL-TRIO_domain"/>
</dbReference>
<dbReference type="InterPro" id="IPR036865">
    <property type="entry name" value="CRAL-TRIO_dom_sf"/>
</dbReference>
<proteinExistence type="predicted"/>
<dbReference type="Proteomes" id="UP000192257">
    <property type="component" value="Unassembled WGS sequence"/>
</dbReference>
<reference evidence="4 5" key="1">
    <citation type="submission" date="2017-03" db="EMBL/GenBank/DDBJ databases">
        <title>An alternative strategy for trypanosome survival in the mammalian bloodstream revealed through genome and transcriptome analysis of the ubiquitous bovine parasite Trypanosoma (Megatrypanum) theileri.</title>
        <authorList>
            <person name="Kelly S."/>
            <person name="Ivens A."/>
            <person name="Mott A."/>
            <person name="O'Neill E."/>
            <person name="Emms D."/>
            <person name="Macleod O."/>
            <person name="Voorheis P."/>
            <person name="Matthews J."/>
            <person name="Matthews K."/>
            <person name="Carrington M."/>
        </authorList>
    </citation>
    <scope>NUCLEOTIDE SEQUENCE [LARGE SCALE GENOMIC DNA]</scope>
    <source>
        <strain evidence="4">Edinburgh</strain>
    </source>
</reference>
<feature type="region of interest" description="Disordered" evidence="1">
    <location>
        <begin position="437"/>
        <end position="472"/>
    </location>
</feature>
<dbReference type="RefSeq" id="XP_028882430.1">
    <property type="nucleotide sequence ID" value="XM_029026315.1"/>
</dbReference>
<dbReference type="SUPFAM" id="SSF46938">
    <property type="entry name" value="CRAL/TRIO N-terminal domain"/>
    <property type="match status" value="1"/>
</dbReference>
<name>A0A1X0NUH5_9TRYP</name>
<dbReference type="AlphaFoldDB" id="A0A1X0NUH5"/>
<dbReference type="InterPro" id="IPR036273">
    <property type="entry name" value="CRAL/TRIO_N_dom_sf"/>
</dbReference>
<dbReference type="PANTHER" id="PTHR23324:SF83">
    <property type="entry name" value="SEC14-LIKE PROTEIN 2"/>
    <property type="match status" value="1"/>
</dbReference>
<dbReference type="PROSITE" id="PS50191">
    <property type="entry name" value="CRAL_TRIO"/>
    <property type="match status" value="1"/>
</dbReference>
<dbReference type="GO" id="GO:0005737">
    <property type="term" value="C:cytoplasm"/>
    <property type="evidence" value="ECO:0007669"/>
    <property type="project" value="TreeGrafter"/>
</dbReference>
<sequence length="583" mass="65675">MMMMSGQEEEEEKDIFLLEAGEREETVHIAPAGDPLVLALLRRIEQYGRQRNGSGGGMTETEGSRSQSRSSPESGISKENSNYENNNVNNNDNNNGGDPEGKRAVTSEDMVSFEDFPQFYNCGNADTRYILAQKYLVANSYNVDDAMEMILKTNSFRKQHKLDNIVLFPSLIPLRGFTNDTVCSTLKLPTAETVMEDKATENGGTHRNSSEYLNNHHALQPIFDMVGSQYASSIHYWDKEGHPVFYGSLQYLKPKKMYKDLERIAPLRQRPENLVLLHHLYTNELLGKIVKYCDYVREEEKKKGAIRSECRITTATVVIDCNKIRIRDFIGGSFRKISREIIKLDEKYYPEVFHRLILVNCPGRISFSHWVMKVFGTAKQGLRRKIICVSKKKTPEVLISMIDEDKVPQFLGGSCSCVGGCVPLNGLTFGSDCTTSSTSASADNSSTLTSNADSGCKSESTSRTSGNHHDPFLRCDGTENIVVAPRQKHTISFNMEPHEDITWEFIVKRGKVNFTAVFIQCSLDGHTKVVSTATKVTESAEHYVSDSPGELILTWDNTKSVFTERQIQLRVYHSQRRSNSISK</sequence>
<protein>
    <recommendedName>
        <fullName evidence="6">CRAL-TRIO domain-containing protein</fullName>
    </recommendedName>
</protein>
<dbReference type="GeneID" id="39986095"/>
<dbReference type="STRING" id="67003.A0A1X0NUH5"/>
<dbReference type="InterPro" id="IPR001251">
    <property type="entry name" value="CRAL-TRIO_dom"/>
</dbReference>
<evidence type="ECO:0000256" key="1">
    <source>
        <dbReference type="SAM" id="MobiDB-lite"/>
    </source>
</evidence>
<dbReference type="InterPro" id="IPR009038">
    <property type="entry name" value="GOLD_dom"/>
</dbReference>
<evidence type="ECO:0000313" key="4">
    <source>
        <dbReference type="EMBL" id="ORC88364.1"/>
    </source>
</evidence>
<dbReference type="SMART" id="SM00516">
    <property type="entry name" value="SEC14"/>
    <property type="match status" value="1"/>
</dbReference>
<evidence type="ECO:0000259" key="2">
    <source>
        <dbReference type="PROSITE" id="PS50191"/>
    </source>
</evidence>
<evidence type="ECO:0008006" key="6">
    <source>
        <dbReference type="Google" id="ProtNLM"/>
    </source>
</evidence>
<dbReference type="OrthoDB" id="1434354at2759"/>
<dbReference type="PANTHER" id="PTHR23324">
    <property type="entry name" value="SEC14 RELATED PROTEIN"/>
    <property type="match status" value="1"/>
</dbReference>
<evidence type="ECO:0000259" key="3">
    <source>
        <dbReference type="PROSITE" id="PS50866"/>
    </source>
</evidence>
<dbReference type="VEuPathDB" id="TriTrypDB:TM35_000172360"/>
<feature type="domain" description="CRAL-TRIO" evidence="2">
    <location>
        <begin position="222"/>
        <end position="419"/>
    </location>
</feature>
<feature type="region of interest" description="Disordered" evidence="1">
    <location>
        <begin position="49"/>
        <end position="103"/>
    </location>
</feature>
<feature type="domain" description="GOLD" evidence="3">
    <location>
        <begin position="454"/>
        <end position="573"/>
    </location>
</feature>
<evidence type="ECO:0000313" key="5">
    <source>
        <dbReference type="Proteomes" id="UP000192257"/>
    </source>
</evidence>
<feature type="compositionally biased region" description="Low complexity" evidence="1">
    <location>
        <begin position="437"/>
        <end position="451"/>
    </location>
</feature>
<dbReference type="SUPFAM" id="SSF101576">
    <property type="entry name" value="Supernatant protein factor (SPF), C-terminal domain"/>
    <property type="match status" value="1"/>
</dbReference>
<dbReference type="EMBL" id="NBCO01000017">
    <property type="protein sequence ID" value="ORC88364.1"/>
    <property type="molecule type" value="Genomic_DNA"/>
</dbReference>
<dbReference type="SUPFAM" id="SSF52087">
    <property type="entry name" value="CRAL/TRIO domain"/>
    <property type="match status" value="1"/>
</dbReference>
<accession>A0A1X0NUH5</accession>
<organism evidence="4 5">
    <name type="scientific">Trypanosoma theileri</name>
    <dbReference type="NCBI Taxonomy" id="67003"/>
    <lineage>
        <taxon>Eukaryota</taxon>
        <taxon>Discoba</taxon>
        <taxon>Euglenozoa</taxon>
        <taxon>Kinetoplastea</taxon>
        <taxon>Metakinetoplastina</taxon>
        <taxon>Trypanosomatida</taxon>
        <taxon>Trypanosomatidae</taxon>
        <taxon>Trypanosoma</taxon>
    </lineage>
</organism>
<dbReference type="Gene3D" id="3.40.525.10">
    <property type="entry name" value="CRAL-TRIO lipid binding domain"/>
    <property type="match status" value="1"/>
</dbReference>